<name>A0A0Q9ZNU8_9FLAO</name>
<sequence>MIKFLLFFNLLFFGNFIPQEPVVADSTEIAENITDEKLEKADFDSDKIERYKSEKAFDYLDKIEEDSWWTRLKRWVNLKWNAFLQWLFGDYQTNAFWSAVLQALPYVLLVLVLGVITWLFIRLNPGNAVMAEPITGKVNLQKEEELVKRADISSLINQAISEENYRLAVRYLYLKSLRLLDQTEHISYRFQKTNEDYINEIKETGIKEQFTKITRLYDFIWYGDFPLSKERFEKVDREFTEMENSLKPGSNG</sequence>
<dbReference type="Proteomes" id="UP000051643">
    <property type="component" value="Unassembled WGS sequence"/>
</dbReference>
<keyword evidence="4" id="KW-1185">Reference proteome</keyword>
<dbReference type="InterPro" id="IPR025403">
    <property type="entry name" value="TgpA-like_C"/>
</dbReference>
<dbReference type="EMBL" id="LKTP01000002">
    <property type="protein sequence ID" value="KRG30200.1"/>
    <property type="molecule type" value="Genomic_DNA"/>
</dbReference>
<keyword evidence="1" id="KW-0472">Membrane</keyword>
<dbReference type="RefSeq" id="WP_057480808.1">
    <property type="nucleotide sequence ID" value="NZ_BMWR01000006.1"/>
</dbReference>
<comment type="caution">
    <text evidence="3">The sequence shown here is derived from an EMBL/GenBank/DDBJ whole genome shotgun (WGS) entry which is preliminary data.</text>
</comment>
<dbReference type="OrthoDB" id="5491447at2"/>
<evidence type="ECO:0000313" key="3">
    <source>
        <dbReference type="EMBL" id="KRG30200.1"/>
    </source>
</evidence>
<reference evidence="3" key="1">
    <citation type="submission" date="2015-10" db="EMBL/GenBank/DDBJ databases">
        <title>Draft genome sequence of Salegentibacter mishustinae KCTC 12263.</title>
        <authorList>
            <person name="Lin W."/>
            <person name="Zheng Q."/>
        </authorList>
    </citation>
    <scope>NUCLEOTIDE SEQUENCE [LARGE SCALE GENOMIC DNA]</scope>
    <source>
        <strain evidence="3">KCTC 12263</strain>
    </source>
</reference>
<feature type="domain" description="Protein-glutamine gamma-glutamyltransferase-like C-terminal" evidence="2">
    <location>
        <begin position="172"/>
        <end position="235"/>
    </location>
</feature>
<keyword evidence="1" id="KW-1133">Transmembrane helix</keyword>
<proteinExistence type="predicted"/>
<dbReference type="Pfam" id="PF13559">
    <property type="entry name" value="DUF4129"/>
    <property type="match status" value="1"/>
</dbReference>
<keyword evidence="1" id="KW-0812">Transmembrane</keyword>
<feature type="transmembrane region" description="Helical" evidence="1">
    <location>
        <begin position="95"/>
        <end position="121"/>
    </location>
</feature>
<evidence type="ECO:0000259" key="2">
    <source>
        <dbReference type="Pfam" id="PF13559"/>
    </source>
</evidence>
<gene>
    <name evidence="3" type="ORF">APR42_13525</name>
</gene>
<evidence type="ECO:0000313" key="4">
    <source>
        <dbReference type="Proteomes" id="UP000051643"/>
    </source>
</evidence>
<dbReference type="AlphaFoldDB" id="A0A0Q9ZNU8"/>
<dbReference type="STRING" id="270918.APR42_13525"/>
<accession>A0A0Q9ZNU8</accession>
<protein>
    <recommendedName>
        <fullName evidence="2">Protein-glutamine gamma-glutamyltransferase-like C-terminal domain-containing protein</fullName>
    </recommendedName>
</protein>
<organism evidence="3 4">
    <name type="scientific">Salegentibacter mishustinae</name>
    <dbReference type="NCBI Taxonomy" id="270918"/>
    <lineage>
        <taxon>Bacteria</taxon>
        <taxon>Pseudomonadati</taxon>
        <taxon>Bacteroidota</taxon>
        <taxon>Flavobacteriia</taxon>
        <taxon>Flavobacteriales</taxon>
        <taxon>Flavobacteriaceae</taxon>
        <taxon>Salegentibacter</taxon>
    </lineage>
</organism>
<evidence type="ECO:0000256" key="1">
    <source>
        <dbReference type="SAM" id="Phobius"/>
    </source>
</evidence>